<comment type="subcellular location">
    <subcellularLocation>
        <location evidence="1">Membrane</location>
        <topology evidence="1">Multi-pass membrane protein</topology>
    </subcellularLocation>
</comment>
<proteinExistence type="predicted"/>
<keyword evidence="7" id="KW-1185">Reference proteome</keyword>
<organism evidence="6 7">
    <name type="scientific">Longibacter salinarum</name>
    <dbReference type="NCBI Taxonomy" id="1850348"/>
    <lineage>
        <taxon>Bacteria</taxon>
        <taxon>Pseudomonadati</taxon>
        <taxon>Rhodothermota</taxon>
        <taxon>Rhodothermia</taxon>
        <taxon>Rhodothermales</taxon>
        <taxon>Salisaetaceae</taxon>
        <taxon>Longibacter</taxon>
    </lineage>
</organism>
<feature type="transmembrane region" description="Helical" evidence="5">
    <location>
        <begin position="132"/>
        <end position="150"/>
    </location>
</feature>
<evidence type="ECO:0000313" key="6">
    <source>
        <dbReference type="EMBL" id="PEN13315.1"/>
    </source>
</evidence>
<reference evidence="6 7" key="1">
    <citation type="submission" date="2017-10" db="EMBL/GenBank/DDBJ databases">
        <title>Draft genome of Longibacter Salinarum.</title>
        <authorList>
            <person name="Goh K.M."/>
            <person name="Shamsir M.S."/>
            <person name="Lim S.W."/>
        </authorList>
    </citation>
    <scope>NUCLEOTIDE SEQUENCE [LARGE SCALE GENOMIC DNA]</scope>
    <source>
        <strain evidence="6 7">KCTC 52045</strain>
    </source>
</reference>
<dbReference type="Pfam" id="PF07681">
    <property type="entry name" value="DoxX"/>
    <property type="match status" value="1"/>
</dbReference>
<name>A0A2A8CX91_9BACT</name>
<accession>A0A2A8CX91</accession>
<evidence type="ECO:0000256" key="1">
    <source>
        <dbReference type="ARBA" id="ARBA00004141"/>
    </source>
</evidence>
<keyword evidence="2 5" id="KW-0812">Transmembrane</keyword>
<comment type="caution">
    <text evidence="6">The sequence shown here is derived from an EMBL/GenBank/DDBJ whole genome shotgun (WGS) entry which is preliminary data.</text>
</comment>
<protein>
    <recommendedName>
        <fullName evidence="8">DoxX family protein</fullName>
    </recommendedName>
</protein>
<evidence type="ECO:0000256" key="5">
    <source>
        <dbReference type="SAM" id="Phobius"/>
    </source>
</evidence>
<evidence type="ECO:0000256" key="3">
    <source>
        <dbReference type="ARBA" id="ARBA00022989"/>
    </source>
</evidence>
<dbReference type="InterPro" id="IPR032808">
    <property type="entry name" value="DoxX"/>
</dbReference>
<dbReference type="AlphaFoldDB" id="A0A2A8CX91"/>
<gene>
    <name evidence="6" type="ORF">CRI94_10455</name>
</gene>
<feature type="transmembrane region" description="Helical" evidence="5">
    <location>
        <begin position="71"/>
        <end position="89"/>
    </location>
</feature>
<keyword evidence="3 5" id="KW-1133">Transmembrane helix</keyword>
<evidence type="ECO:0000313" key="7">
    <source>
        <dbReference type="Proteomes" id="UP000220102"/>
    </source>
</evidence>
<feature type="transmembrane region" description="Helical" evidence="5">
    <location>
        <begin position="31"/>
        <end position="51"/>
    </location>
</feature>
<dbReference type="Proteomes" id="UP000220102">
    <property type="component" value="Unassembled WGS sequence"/>
</dbReference>
<dbReference type="EMBL" id="PDEQ01000005">
    <property type="protein sequence ID" value="PEN13315.1"/>
    <property type="molecule type" value="Genomic_DNA"/>
</dbReference>
<evidence type="ECO:0000256" key="2">
    <source>
        <dbReference type="ARBA" id="ARBA00022692"/>
    </source>
</evidence>
<evidence type="ECO:0000256" key="4">
    <source>
        <dbReference type="ARBA" id="ARBA00023136"/>
    </source>
</evidence>
<feature type="transmembrane region" description="Helical" evidence="5">
    <location>
        <begin position="96"/>
        <end position="126"/>
    </location>
</feature>
<keyword evidence="4 5" id="KW-0472">Membrane</keyword>
<sequence>MAMPDQLESLRRSFDNVDHAIAGWMRRNGSLLLRISLGVIFVWFGALKFFDGLSPAESLVRSTVYWVDPDIFLPILGAWEVLIGLGLLYRPAIRVAIFLLFAQMPGTMLPLILLPEVCFTIFPFGLTLEGQYIIKNLVLISAALVVGGTVRSDIRSESYRK</sequence>
<dbReference type="OrthoDB" id="265224at2"/>
<evidence type="ECO:0008006" key="8">
    <source>
        <dbReference type="Google" id="ProtNLM"/>
    </source>
</evidence>